<dbReference type="EMBL" id="UINC01011239">
    <property type="protein sequence ID" value="SVA49691.1"/>
    <property type="molecule type" value="Genomic_DNA"/>
</dbReference>
<dbReference type="FunFam" id="1.10.12.10:FF:000001">
    <property type="entry name" value="Probable enoyl-CoA hydratase, mitochondrial"/>
    <property type="match status" value="1"/>
</dbReference>
<sequence>VGGVIEGAEGLDVARDGDIVTVTMNRPKVMNAMTGSMFNEFGRIFRDLHSDGTVRAIVLTGAGGNFCSGADVGGQSERASGSVATNPLRNLRRIKASAQALHECQHPVVAKVFGVAAGAGLNMALGCDLVYAADTARFSEIFARRGLTIDFGGSWVLPRRVGLHRAKELALLAEVIDAVEADRIGLVNRIVAEADLDAHVADVVGRIAAGPPLALSMSKALLNNGGQTSMSQALEAEGQAQATNFGTQDTREAAQAWIEKRQPEFEGN</sequence>
<evidence type="ECO:0000256" key="1">
    <source>
        <dbReference type="ARBA" id="ARBA00005254"/>
    </source>
</evidence>
<evidence type="ECO:0008006" key="4">
    <source>
        <dbReference type="Google" id="ProtNLM"/>
    </source>
</evidence>
<feature type="non-terminal residue" evidence="3">
    <location>
        <position position="1"/>
    </location>
</feature>
<dbReference type="SUPFAM" id="SSF52096">
    <property type="entry name" value="ClpP/crotonase"/>
    <property type="match status" value="1"/>
</dbReference>
<evidence type="ECO:0000256" key="2">
    <source>
        <dbReference type="ARBA" id="ARBA00023239"/>
    </source>
</evidence>
<dbReference type="Gene3D" id="1.10.12.10">
    <property type="entry name" value="Lyase 2-enoyl-coa Hydratase, Chain A, domain 2"/>
    <property type="match status" value="1"/>
</dbReference>
<evidence type="ECO:0000313" key="3">
    <source>
        <dbReference type="EMBL" id="SVA49691.1"/>
    </source>
</evidence>
<dbReference type="CDD" id="cd06558">
    <property type="entry name" value="crotonase-like"/>
    <property type="match status" value="1"/>
</dbReference>
<proteinExistence type="inferred from homology"/>
<dbReference type="GO" id="GO:0016836">
    <property type="term" value="F:hydro-lyase activity"/>
    <property type="evidence" value="ECO:0007669"/>
    <property type="project" value="UniProtKB-ARBA"/>
</dbReference>
<dbReference type="InterPro" id="IPR029045">
    <property type="entry name" value="ClpP/crotonase-like_dom_sf"/>
</dbReference>
<name>A0A381WBL6_9ZZZZ</name>
<organism evidence="3">
    <name type="scientific">marine metagenome</name>
    <dbReference type="NCBI Taxonomy" id="408172"/>
    <lineage>
        <taxon>unclassified sequences</taxon>
        <taxon>metagenomes</taxon>
        <taxon>ecological metagenomes</taxon>
    </lineage>
</organism>
<protein>
    <recommendedName>
        <fullName evidence="4">Enoyl-CoA hydratase</fullName>
    </recommendedName>
</protein>
<dbReference type="Gene3D" id="3.90.226.10">
    <property type="entry name" value="2-enoyl-CoA Hydratase, Chain A, domain 1"/>
    <property type="match status" value="1"/>
</dbReference>
<gene>
    <name evidence="3" type="ORF">METZ01_LOCUS102545</name>
</gene>
<dbReference type="AlphaFoldDB" id="A0A381WBL6"/>
<reference evidence="3" key="1">
    <citation type="submission" date="2018-05" db="EMBL/GenBank/DDBJ databases">
        <authorList>
            <person name="Lanie J.A."/>
            <person name="Ng W.-L."/>
            <person name="Kazmierczak K.M."/>
            <person name="Andrzejewski T.M."/>
            <person name="Davidsen T.M."/>
            <person name="Wayne K.J."/>
            <person name="Tettelin H."/>
            <person name="Glass J.I."/>
            <person name="Rusch D."/>
            <person name="Podicherti R."/>
            <person name="Tsui H.-C.T."/>
            <person name="Winkler M.E."/>
        </authorList>
    </citation>
    <scope>NUCLEOTIDE SEQUENCE</scope>
</reference>
<dbReference type="InterPro" id="IPR001753">
    <property type="entry name" value="Enoyl-CoA_hydra/iso"/>
</dbReference>
<dbReference type="InterPro" id="IPR014748">
    <property type="entry name" value="Enoyl-CoA_hydra_C"/>
</dbReference>
<keyword evidence="2" id="KW-0456">Lyase</keyword>
<comment type="similarity">
    <text evidence="1">Belongs to the enoyl-CoA hydratase/isomerase family.</text>
</comment>
<accession>A0A381WBL6</accession>
<dbReference type="PANTHER" id="PTHR43802:SF1">
    <property type="entry name" value="IP11341P-RELATED"/>
    <property type="match status" value="1"/>
</dbReference>
<dbReference type="PANTHER" id="PTHR43802">
    <property type="entry name" value="ENOYL-COA HYDRATASE"/>
    <property type="match status" value="1"/>
</dbReference>
<dbReference type="Pfam" id="PF00378">
    <property type="entry name" value="ECH_1"/>
    <property type="match status" value="1"/>
</dbReference>